<name>A0ACC2U9W7_9FUNG</name>
<evidence type="ECO:0000313" key="1">
    <source>
        <dbReference type="EMBL" id="KAJ9083673.1"/>
    </source>
</evidence>
<keyword evidence="2" id="KW-1185">Reference proteome</keyword>
<protein>
    <submittedName>
        <fullName evidence="1">Uncharacterized protein</fullName>
    </submittedName>
</protein>
<dbReference type="Proteomes" id="UP001165960">
    <property type="component" value="Unassembled WGS sequence"/>
</dbReference>
<dbReference type="EMBL" id="QTSX02000952">
    <property type="protein sequence ID" value="KAJ9083673.1"/>
    <property type="molecule type" value="Genomic_DNA"/>
</dbReference>
<gene>
    <name evidence="1" type="ORF">DSO57_1032356</name>
</gene>
<reference evidence="1" key="1">
    <citation type="submission" date="2022-04" db="EMBL/GenBank/DDBJ databases">
        <title>Genome of the entomopathogenic fungus Entomophthora muscae.</title>
        <authorList>
            <person name="Elya C."/>
            <person name="Lovett B.R."/>
            <person name="Lee E."/>
            <person name="Macias A.M."/>
            <person name="Hajek A.E."/>
            <person name="De Bivort B.L."/>
            <person name="Kasson M.T."/>
            <person name="De Fine Licht H.H."/>
            <person name="Stajich J.E."/>
        </authorList>
    </citation>
    <scope>NUCLEOTIDE SEQUENCE</scope>
    <source>
        <strain evidence="1">Berkeley</strain>
    </source>
</reference>
<organism evidence="1 2">
    <name type="scientific">Entomophthora muscae</name>
    <dbReference type="NCBI Taxonomy" id="34485"/>
    <lineage>
        <taxon>Eukaryota</taxon>
        <taxon>Fungi</taxon>
        <taxon>Fungi incertae sedis</taxon>
        <taxon>Zoopagomycota</taxon>
        <taxon>Entomophthoromycotina</taxon>
        <taxon>Entomophthoromycetes</taxon>
        <taxon>Entomophthorales</taxon>
        <taxon>Entomophthoraceae</taxon>
        <taxon>Entomophthora</taxon>
    </lineage>
</organism>
<accession>A0ACC2U9W7</accession>
<evidence type="ECO:0000313" key="2">
    <source>
        <dbReference type="Proteomes" id="UP001165960"/>
    </source>
</evidence>
<sequence length="264" mass="30421">MITAITGNAGMPQANMRLQEQSMTINNLDKKEAYRRRVEDMVTLIEEGVVYKRGPRPLQIWQKRYMKFPRGHYNFSLMSLRVVHRKNLKKRSDSEEYARVNRLLFEALAAATVSAEDMIVYYKSSEPKELPQGLIYLKHVTGVEAIKKSSKANSFVVRTQIRDYVFSTKSAADAEAWVQSIQTRIREHVPDLTDTRGYQISYRQLGKLNRRSLLTQQSKASRSSANRAKRTRYSLLPRWSLSPARWAPLVRLSIAPSSPPTKPF</sequence>
<comment type="caution">
    <text evidence="1">The sequence shown here is derived from an EMBL/GenBank/DDBJ whole genome shotgun (WGS) entry which is preliminary data.</text>
</comment>
<proteinExistence type="predicted"/>